<keyword evidence="2" id="KW-1185">Reference proteome</keyword>
<sequence length="479" mass="56051">MSAAMISGLRKRTLHEPTEQWLEDEHYKPLTFAEPRPSTGDIHGPRINRTMPLSLSQFRTMMSGTGLKKRRWLRTLRYTIAVPHRIEDWKALEGRFYWGGHMERLRNDEQFGKAIADLFETLSTWSEHHRLSLEINVIGYKTYLEPHTEWAADAGEYTWIMRLGREFAIPPYRARFLYDDASRLANVPCIDRIIFANKDDLKGITRTRHQTWVGTMFQIIEHCPTIREAQLDLEEFIRPDHEYLMRDRRQALAEGLPKLLRTLKKLVYANQIERNWITPMPAINVLSSETDTLSNNLRDLTFSLRELKLKQTALSLDWLFPLNENCEPVPNTTEYYWPHLETISLYEVPEFLPSGEYLFHYHPAMEPEYAEIEDWDDAICQTNPIGIVEKTWPGRSLIDHEAFHRLYISMGHAAQRMPQLRQMGHVLVADEKGNSEDDWQNNFTCLRLKSTGNLAVCWDSEAGYRPDKRVAAAWGFESQ</sequence>
<dbReference type="AlphaFoldDB" id="A0A319EV27"/>
<evidence type="ECO:0000313" key="1">
    <source>
        <dbReference type="EMBL" id="PYI05509.1"/>
    </source>
</evidence>
<name>A0A319EV27_ASPSB</name>
<protein>
    <submittedName>
        <fullName evidence="1">Uncharacterized protein</fullName>
    </submittedName>
</protein>
<evidence type="ECO:0000313" key="2">
    <source>
        <dbReference type="Proteomes" id="UP000248423"/>
    </source>
</evidence>
<reference evidence="1 2" key="1">
    <citation type="submission" date="2018-02" db="EMBL/GenBank/DDBJ databases">
        <title>The genomes of Aspergillus section Nigri reveals drivers in fungal speciation.</title>
        <authorList>
            <consortium name="DOE Joint Genome Institute"/>
            <person name="Vesth T.C."/>
            <person name="Nybo J."/>
            <person name="Theobald S."/>
            <person name="Brandl J."/>
            <person name="Frisvad J.C."/>
            <person name="Nielsen K.F."/>
            <person name="Lyhne E.K."/>
            <person name="Kogle M.E."/>
            <person name="Kuo A."/>
            <person name="Riley R."/>
            <person name="Clum A."/>
            <person name="Nolan M."/>
            <person name="Lipzen A."/>
            <person name="Salamov A."/>
            <person name="Henrissat B."/>
            <person name="Wiebenga A."/>
            <person name="De vries R.P."/>
            <person name="Grigoriev I.V."/>
            <person name="Mortensen U.H."/>
            <person name="Andersen M.R."/>
            <person name="Baker S.E."/>
        </authorList>
    </citation>
    <scope>NUCLEOTIDE SEQUENCE [LARGE SCALE GENOMIC DNA]</scope>
    <source>
        <strain evidence="1 2">CBS 121057</strain>
    </source>
</reference>
<accession>A0A319EV27</accession>
<organism evidence="1 2">
    <name type="scientific">Aspergillus sclerotiicarbonarius (strain CBS 121057 / IBT 28362)</name>
    <dbReference type="NCBI Taxonomy" id="1448318"/>
    <lineage>
        <taxon>Eukaryota</taxon>
        <taxon>Fungi</taxon>
        <taxon>Dikarya</taxon>
        <taxon>Ascomycota</taxon>
        <taxon>Pezizomycotina</taxon>
        <taxon>Eurotiomycetes</taxon>
        <taxon>Eurotiomycetidae</taxon>
        <taxon>Eurotiales</taxon>
        <taxon>Aspergillaceae</taxon>
        <taxon>Aspergillus</taxon>
        <taxon>Aspergillus subgen. Circumdati</taxon>
    </lineage>
</organism>
<dbReference type="VEuPathDB" id="FungiDB:BO78DRAFT_470505"/>
<dbReference type="EMBL" id="KZ826357">
    <property type="protein sequence ID" value="PYI05509.1"/>
    <property type="molecule type" value="Genomic_DNA"/>
</dbReference>
<dbReference type="STRING" id="1448318.A0A319EV27"/>
<dbReference type="Proteomes" id="UP000248423">
    <property type="component" value="Unassembled WGS sequence"/>
</dbReference>
<dbReference type="OrthoDB" id="4802432at2759"/>
<proteinExistence type="predicted"/>
<gene>
    <name evidence="1" type="ORF">BO78DRAFT_470505</name>
</gene>